<evidence type="ECO:0000313" key="3">
    <source>
        <dbReference type="Proteomes" id="UP000277671"/>
    </source>
</evidence>
<feature type="region of interest" description="Disordered" evidence="1">
    <location>
        <begin position="145"/>
        <end position="174"/>
    </location>
</feature>
<organism evidence="2 3">
    <name type="scientific">Micromonospora pisi</name>
    <dbReference type="NCBI Taxonomy" id="589240"/>
    <lineage>
        <taxon>Bacteria</taxon>
        <taxon>Bacillati</taxon>
        <taxon>Actinomycetota</taxon>
        <taxon>Actinomycetes</taxon>
        <taxon>Micromonosporales</taxon>
        <taxon>Micromonosporaceae</taxon>
        <taxon>Micromonospora</taxon>
    </lineage>
</organism>
<gene>
    <name evidence="2" type="ORF">BDK92_2622</name>
</gene>
<dbReference type="InterPro" id="IPR021436">
    <property type="entry name" value="DUF3085"/>
</dbReference>
<protein>
    <submittedName>
        <fullName evidence="2">Uncharacterized protein</fullName>
    </submittedName>
</protein>
<proteinExistence type="predicted"/>
<evidence type="ECO:0000256" key="1">
    <source>
        <dbReference type="SAM" id="MobiDB-lite"/>
    </source>
</evidence>
<name>A0A495JHR1_9ACTN</name>
<dbReference type="OrthoDB" id="4565797at2"/>
<evidence type="ECO:0000313" key="2">
    <source>
        <dbReference type="EMBL" id="RKR88311.1"/>
    </source>
</evidence>
<keyword evidence="3" id="KW-1185">Reference proteome</keyword>
<dbReference type="Pfam" id="PF11284">
    <property type="entry name" value="DUF3085"/>
    <property type="match status" value="1"/>
</dbReference>
<comment type="caution">
    <text evidence="2">The sequence shown here is derived from an EMBL/GenBank/DDBJ whole genome shotgun (WGS) entry which is preliminary data.</text>
</comment>
<sequence length="174" mass="18983">MITLLFPLDQALGLAEHALTAPDHVRSLTREEEGLPAVPALLWVKDDGTYLMSNGIPGPPADPGRPDAGQQVVYADGWGSGTRQELGHTDEIGGDDFVEHLELTQRFPDGRVLIDLLRAAARQRRPWLALVLEDLDTFRYAFPKPDTQGPAVNHGSPADPPRRPSANRRDIGGL</sequence>
<dbReference type="Proteomes" id="UP000277671">
    <property type="component" value="Unassembled WGS sequence"/>
</dbReference>
<accession>A0A495JHR1</accession>
<dbReference type="EMBL" id="RBKT01000001">
    <property type="protein sequence ID" value="RKR88311.1"/>
    <property type="molecule type" value="Genomic_DNA"/>
</dbReference>
<dbReference type="AlphaFoldDB" id="A0A495JHR1"/>
<dbReference type="RefSeq" id="WP_121156941.1">
    <property type="nucleotide sequence ID" value="NZ_RBKT01000001.1"/>
</dbReference>
<reference evidence="2 3" key="1">
    <citation type="submission" date="2018-10" db="EMBL/GenBank/DDBJ databases">
        <title>Sequencing the genomes of 1000 actinobacteria strains.</title>
        <authorList>
            <person name="Klenk H.-P."/>
        </authorList>
    </citation>
    <scope>NUCLEOTIDE SEQUENCE [LARGE SCALE GENOMIC DNA]</scope>
    <source>
        <strain evidence="2 3">DSM 45175</strain>
    </source>
</reference>